<evidence type="ECO:0000259" key="2">
    <source>
        <dbReference type="PROSITE" id="PS50883"/>
    </source>
</evidence>
<dbReference type="InterPro" id="IPR052155">
    <property type="entry name" value="Biofilm_reg_signaling"/>
</dbReference>
<keyword evidence="1" id="KW-0472">Membrane</keyword>
<feature type="transmembrane region" description="Helical" evidence="1">
    <location>
        <begin position="115"/>
        <end position="137"/>
    </location>
</feature>
<dbReference type="PROSITE" id="PS50924">
    <property type="entry name" value="MHYT"/>
    <property type="match status" value="1"/>
</dbReference>
<accession>A0A0A1WBF6</accession>
<evidence type="ECO:0000313" key="5">
    <source>
        <dbReference type="EMBL" id="GAM02269.1"/>
    </source>
</evidence>
<dbReference type="SMART" id="SM00267">
    <property type="entry name" value="GGDEF"/>
    <property type="match status" value="1"/>
</dbReference>
<feature type="domain" description="MHYT" evidence="4">
    <location>
        <begin position="11"/>
        <end position="197"/>
    </location>
</feature>
<dbReference type="PROSITE" id="PS50883">
    <property type="entry name" value="EAL"/>
    <property type="match status" value="1"/>
</dbReference>
<evidence type="ECO:0000313" key="6">
    <source>
        <dbReference type="Proteomes" id="UP000032305"/>
    </source>
</evidence>
<dbReference type="InterPro" id="IPR035965">
    <property type="entry name" value="PAS-like_dom_sf"/>
</dbReference>
<dbReference type="AlphaFoldDB" id="A0A0A1WBF6"/>
<dbReference type="PROSITE" id="PS50887">
    <property type="entry name" value="GGDEF"/>
    <property type="match status" value="1"/>
</dbReference>
<dbReference type="CDD" id="cd01949">
    <property type="entry name" value="GGDEF"/>
    <property type="match status" value="1"/>
</dbReference>
<feature type="transmembrane region" description="Helical" evidence="1">
    <location>
        <begin position="46"/>
        <end position="71"/>
    </location>
</feature>
<dbReference type="GO" id="GO:0016020">
    <property type="term" value="C:membrane"/>
    <property type="evidence" value="ECO:0007669"/>
    <property type="project" value="UniProtKB-UniRule"/>
</dbReference>
<dbReference type="RefSeq" id="WP_042490118.1">
    <property type="nucleotide sequence ID" value="NZ_BBPI01000076.1"/>
</dbReference>
<dbReference type="Pfam" id="PF03707">
    <property type="entry name" value="MHYT"/>
    <property type="match status" value="2"/>
</dbReference>
<dbReference type="SMART" id="SM00052">
    <property type="entry name" value="EAL"/>
    <property type="match status" value="1"/>
</dbReference>
<dbReference type="InterPro" id="IPR001633">
    <property type="entry name" value="EAL_dom"/>
</dbReference>
<feature type="transmembrane region" description="Helical" evidence="1">
    <location>
        <begin position="143"/>
        <end position="164"/>
    </location>
</feature>
<feature type="transmembrane region" description="Helical" evidence="1">
    <location>
        <begin position="13"/>
        <end position="34"/>
    </location>
</feature>
<dbReference type="CDD" id="cd01948">
    <property type="entry name" value="EAL"/>
    <property type="match status" value="1"/>
</dbReference>
<keyword evidence="1" id="KW-0812">Transmembrane</keyword>
<name>A0A0A1WBF6_9SPHN</name>
<dbReference type="InterPro" id="IPR000160">
    <property type="entry name" value="GGDEF_dom"/>
</dbReference>
<dbReference type="Gene3D" id="3.30.450.20">
    <property type="entry name" value="PAS domain"/>
    <property type="match status" value="1"/>
</dbReference>
<dbReference type="Gene3D" id="3.30.70.270">
    <property type="match status" value="1"/>
</dbReference>
<dbReference type="Pfam" id="PF00563">
    <property type="entry name" value="EAL"/>
    <property type="match status" value="1"/>
</dbReference>
<dbReference type="InterPro" id="IPR029787">
    <property type="entry name" value="Nucleotide_cyclase"/>
</dbReference>
<dbReference type="EMBL" id="BBPI01000076">
    <property type="protein sequence ID" value="GAM02269.1"/>
    <property type="molecule type" value="Genomic_DNA"/>
</dbReference>
<dbReference type="PANTHER" id="PTHR44757">
    <property type="entry name" value="DIGUANYLATE CYCLASE DGCP"/>
    <property type="match status" value="1"/>
</dbReference>
<feature type="domain" description="EAL" evidence="2">
    <location>
        <begin position="525"/>
        <end position="775"/>
    </location>
</feature>
<evidence type="ECO:0000256" key="1">
    <source>
        <dbReference type="PROSITE-ProRule" id="PRU00244"/>
    </source>
</evidence>
<feature type="transmembrane region" description="Helical" evidence="1">
    <location>
        <begin position="212"/>
        <end position="236"/>
    </location>
</feature>
<comment type="caution">
    <text evidence="5">The sequence shown here is derived from an EMBL/GenBank/DDBJ whole genome shotgun (WGS) entry which is preliminary data.</text>
</comment>
<dbReference type="Pfam" id="PF00990">
    <property type="entry name" value="GGDEF"/>
    <property type="match status" value="1"/>
</dbReference>
<dbReference type="InterPro" id="IPR035919">
    <property type="entry name" value="EAL_sf"/>
</dbReference>
<keyword evidence="6" id="KW-1185">Reference proteome</keyword>
<reference evidence="5 6" key="1">
    <citation type="submission" date="2014-11" db="EMBL/GenBank/DDBJ databases">
        <title>Whole genome shotgun sequence of Sphingomonas parapaucimobilis NBRC 15100.</title>
        <authorList>
            <person name="Katano-Makiyama Y."/>
            <person name="Hosoyama A."/>
            <person name="Hashimoto M."/>
            <person name="Hosoyama Y."/>
            <person name="Noguchi M."/>
            <person name="Numata M."/>
            <person name="Tsuchikane K."/>
            <person name="Hirakata S."/>
            <person name="Uohara A."/>
            <person name="Shimodaira J."/>
            <person name="Ohji S."/>
            <person name="Ichikawa N."/>
            <person name="Kimura A."/>
            <person name="Yamazoe A."/>
            <person name="Fujita N."/>
        </authorList>
    </citation>
    <scope>NUCLEOTIDE SEQUENCE [LARGE SCALE GENOMIC DNA]</scope>
    <source>
        <strain evidence="5 6">NBRC 15100</strain>
    </source>
</reference>
<dbReference type="eggNOG" id="COG5001">
    <property type="taxonomic scope" value="Bacteria"/>
</dbReference>
<keyword evidence="1" id="KW-1133">Transmembrane helix</keyword>
<dbReference type="InterPro" id="IPR000014">
    <property type="entry name" value="PAS"/>
</dbReference>
<evidence type="ECO:0000259" key="3">
    <source>
        <dbReference type="PROSITE" id="PS50887"/>
    </source>
</evidence>
<dbReference type="PANTHER" id="PTHR44757:SF2">
    <property type="entry name" value="BIOFILM ARCHITECTURE MAINTENANCE PROTEIN MBAA"/>
    <property type="match status" value="1"/>
</dbReference>
<dbReference type="Proteomes" id="UP000032305">
    <property type="component" value="Unassembled WGS sequence"/>
</dbReference>
<dbReference type="InterPro" id="IPR005330">
    <property type="entry name" value="MHYT_dom"/>
</dbReference>
<feature type="transmembrane region" description="Helical" evidence="1">
    <location>
        <begin position="176"/>
        <end position="200"/>
    </location>
</feature>
<dbReference type="InterPro" id="IPR043128">
    <property type="entry name" value="Rev_trsase/Diguanyl_cyclase"/>
</dbReference>
<feature type="transmembrane region" description="Helical" evidence="1">
    <location>
        <begin position="83"/>
        <end position="103"/>
    </location>
</feature>
<sequence>MRFLTCLAYDHDLGLVVLAAIFCLTGSAVTIRLLQRLRSADPGTFLAWVFMGGVSTGATIWCTHFIAMMAYQPGVAVAYDPPLTALSLVIAIFGSSVALAVAARRRRFAPAAGGMLFGLAVTAMHYTGMMAFAARGLVEWSPAYVAASILFSILFGALAFSRALSGDERGNPWPATALMVTSIALLHFTGMAALTVIPVAPDLGQADSQSATMIMAFAVAAVGLLVLGTGFATSVLDTSAHIASQRRLAQVMEGSVDAMIVESGGVIVAANGAFTDLLGTDDDVLGQSLHRWVSDIGSVRPGSLAQRTLQAVDGTPIPVEIALRVDTSETKSHMIYALRDVRQRLAQERRIAHLARNDGLTGLPNRASFLEWSHRQAAPEGPGRPLALLSIDLDRFKEVNDTHGHAAGDHLLATIGMRMKALTRPGEFLARLGGDEFVALIGIDNHEDAIDLIDRLRTAITVPVEYDRSTLSCGMSVGVALWPQDANEISALINNADLAMYRAKSSIATDFCFYEEEMDQTVRTRRRIATELRDALDHDQFAIHWQVQASVETGDITGYEALLRWTKPDGTNVSPFEFIAIAEQTGLILPIGEWVLRRACREAATWPTPWKIAVNLSPVQLGHVDLPRLVHQILIETGLAPTRLELEITESAMITDPERTTHVLRQLKSLGVSIAMDDFGTGYSSLSTLRSFPFDKIKLDRSFMTELDIAPQSAAIIRAVLALGESLSIPILAEGVETPSQLEFLRAEGCNEAQGYLLGRPGLMTPDHGVGAPRSTRHAA</sequence>
<evidence type="ECO:0000259" key="4">
    <source>
        <dbReference type="PROSITE" id="PS50924"/>
    </source>
</evidence>
<dbReference type="OrthoDB" id="9814202at2"/>
<dbReference type="Gene3D" id="3.20.20.450">
    <property type="entry name" value="EAL domain"/>
    <property type="match status" value="1"/>
</dbReference>
<gene>
    <name evidence="5" type="ORF">SP5_076_00510</name>
</gene>
<organism evidence="5 6">
    <name type="scientific">Sphingomonas parapaucimobilis NBRC 15100</name>
    <dbReference type="NCBI Taxonomy" id="1219049"/>
    <lineage>
        <taxon>Bacteria</taxon>
        <taxon>Pseudomonadati</taxon>
        <taxon>Pseudomonadota</taxon>
        <taxon>Alphaproteobacteria</taxon>
        <taxon>Sphingomonadales</taxon>
        <taxon>Sphingomonadaceae</taxon>
        <taxon>Sphingomonas</taxon>
    </lineage>
</organism>
<feature type="domain" description="GGDEF" evidence="3">
    <location>
        <begin position="384"/>
        <end position="516"/>
    </location>
</feature>
<proteinExistence type="predicted"/>
<dbReference type="NCBIfam" id="TIGR00254">
    <property type="entry name" value="GGDEF"/>
    <property type="match status" value="1"/>
</dbReference>
<dbReference type="SUPFAM" id="SSF55073">
    <property type="entry name" value="Nucleotide cyclase"/>
    <property type="match status" value="1"/>
</dbReference>
<dbReference type="Pfam" id="PF13188">
    <property type="entry name" value="PAS_8"/>
    <property type="match status" value="1"/>
</dbReference>
<dbReference type="SUPFAM" id="SSF55785">
    <property type="entry name" value="PYP-like sensor domain (PAS domain)"/>
    <property type="match status" value="1"/>
</dbReference>
<dbReference type="SUPFAM" id="SSF141868">
    <property type="entry name" value="EAL domain-like"/>
    <property type="match status" value="1"/>
</dbReference>
<protein>
    <submittedName>
        <fullName evidence="5">Putative signaling protein</fullName>
    </submittedName>
</protein>